<name>A0ABY4BIZ1_9FLAO</name>
<dbReference type="EMBL" id="CP094529">
    <property type="protein sequence ID" value="UOE39154.1"/>
    <property type="molecule type" value="Genomic_DNA"/>
</dbReference>
<dbReference type="InterPro" id="IPR010998">
    <property type="entry name" value="Integrase_recombinase_N"/>
</dbReference>
<sequence length="405" mass="46770">MATVKLVLRTQQKDKNGDSPLYIRVIKDRKTRFISTGYKFKENQWDDEKQRVRKNFPNSARVNALLSQRIADAEGHVADLERKTKSVSGRRLKEAIKGKGSVNYFAYATNRLEQMKNSVSYRTHRGYKDILAKFEKYNGSKDLNFDDITFSFLKDFQNYCSNTLSNNNTTIKLSMTVLGKFYKDAIKEDLVGANLYPFDKIQIKKEAGKRTFLNKDQIKAFSEIEVNPETKAQIIKDMFLFSVYAGGLRLSDVLELKWENINLNENRITKTIRKTGRLHSFKIGQVAISILNKYKTKESEETHFVFPMLVNDTPYFQNKEYANAEIERCTSLCSLHLKKIGKALKLPFNLSFHLSRHTFATNALNNGMRIEHVSKLMDHSDIGITQIYAKIISQELDDAVDKFVF</sequence>
<accession>A0ABY4BIZ1</accession>
<gene>
    <name evidence="5" type="ORF">MTP08_05135</name>
</gene>
<dbReference type="Gene3D" id="1.10.443.10">
    <property type="entry name" value="Intergrase catalytic core"/>
    <property type="match status" value="1"/>
</dbReference>
<dbReference type="PANTHER" id="PTHR30349">
    <property type="entry name" value="PHAGE INTEGRASE-RELATED"/>
    <property type="match status" value="1"/>
</dbReference>
<dbReference type="Pfam" id="PF13102">
    <property type="entry name" value="Phage_int_SAM_5"/>
    <property type="match status" value="1"/>
</dbReference>
<dbReference type="Pfam" id="PF00589">
    <property type="entry name" value="Phage_integrase"/>
    <property type="match status" value="1"/>
</dbReference>
<dbReference type="CDD" id="cd01185">
    <property type="entry name" value="INTN1_C_like"/>
    <property type="match status" value="1"/>
</dbReference>
<dbReference type="InterPro" id="IPR011010">
    <property type="entry name" value="DNA_brk_join_enz"/>
</dbReference>
<proteinExistence type="inferred from homology"/>
<evidence type="ECO:0000259" key="4">
    <source>
        <dbReference type="PROSITE" id="PS51898"/>
    </source>
</evidence>
<feature type="domain" description="Tyr recombinase" evidence="4">
    <location>
        <begin position="208"/>
        <end position="401"/>
    </location>
</feature>
<dbReference type="InterPro" id="IPR002104">
    <property type="entry name" value="Integrase_catalytic"/>
</dbReference>
<keyword evidence="2" id="KW-0238">DNA-binding</keyword>
<keyword evidence="3" id="KW-0233">DNA recombination</keyword>
<evidence type="ECO:0000313" key="5">
    <source>
        <dbReference type="EMBL" id="UOE39154.1"/>
    </source>
</evidence>
<organism evidence="5 6">
    <name type="scientific">Chryseobacterium oryzae</name>
    <dbReference type="NCBI Taxonomy" id="2929799"/>
    <lineage>
        <taxon>Bacteria</taxon>
        <taxon>Pseudomonadati</taxon>
        <taxon>Bacteroidota</taxon>
        <taxon>Flavobacteriia</taxon>
        <taxon>Flavobacteriales</taxon>
        <taxon>Weeksellaceae</taxon>
        <taxon>Chryseobacterium group</taxon>
        <taxon>Chryseobacterium</taxon>
    </lineage>
</organism>
<dbReference type="PANTHER" id="PTHR30349:SF64">
    <property type="entry name" value="PROPHAGE INTEGRASE INTD-RELATED"/>
    <property type="match status" value="1"/>
</dbReference>
<dbReference type="SUPFAM" id="SSF56349">
    <property type="entry name" value="DNA breaking-rejoining enzymes"/>
    <property type="match status" value="1"/>
</dbReference>
<dbReference type="InterPro" id="IPR025269">
    <property type="entry name" value="SAM-like_dom"/>
</dbReference>
<evidence type="ECO:0000256" key="3">
    <source>
        <dbReference type="ARBA" id="ARBA00023172"/>
    </source>
</evidence>
<keyword evidence="6" id="KW-1185">Reference proteome</keyword>
<evidence type="ECO:0000313" key="6">
    <source>
        <dbReference type="Proteomes" id="UP000831068"/>
    </source>
</evidence>
<dbReference type="Gene3D" id="1.10.150.130">
    <property type="match status" value="1"/>
</dbReference>
<dbReference type="InterPro" id="IPR050090">
    <property type="entry name" value="Tyrosine_recombinase_XerCD"/>
</dbReference>
<protein>
    <submittedName>
        <fullName evidence="5">Site-specific integrase</fullName>
    </submittedName>
</protein>
<dbReference type="PROSITE" id="PS51898">
    <property type="entry name" value="TYR_RECOMBINASE"/>
    <property type="match status" value="1"/>
</dbReference>
<dbReference type="InterPro" id="IPR035386">
    <property type="entry name" value="Arm-DNA-bind_5"/>
</dbReference>
<dbReference type="InterPro" id="IPR013762">
    <property type="entry name" value="Integrase-like_cat_sf"/>
</dbReference>
<comment type="similarity">
    <text evidence="1">Belongs to the 'phage' integrase family.</text>
</comment>
<evidence type="ECO:0000256" key="1">
    <source>
        <dbReference type="ARBA" id="ARBA00008857"/>
    </source>
</evidence>
<dbReference type="RefSeq" id="WP_243577326.1">
    <property type="nucleotide sequence ID" value="NZ_CP094529.1"/>
</dbReference>
<evidence type="ECO:0000256" key="2">
    <source>
        <dbReference type="ARBA" id="ARBA00023125"/>
    </source>
</evidence>
<dbReference type="Proteomes" id="UP000831068">
    <property type="component" value="Chromosome"/>
</dbReference>
<dbReference type="Pfam" id="PF17293">
    <property type="entry name" value="Arm-DNA-bind_5"/>
    <property type="match status" value="1"/>
</dbReference>
<reference evidence="5 6" key="1">
    <citation type="submission" date="2022-03" db="EMBL/GenBank/DDBJ databases">
        <title>Chryseobacterium sp. isolated from the Andong Sikhe.</title>
        <authorList>
            <person name="Won M."/>
            <person name="Kim S.-J."/>
            <person name="Kwon S.-W."/>
        </authorList>
    </citation>
    <scope>NUCLEOTIDE SEQUENCE [LARGE SCALE GENOMIC DNA]</scope>
    <source>
        <strain evidence="5 6">ADR-1</strain>
    </source>
</reference>